<reference evidence="11 13" key="2">
    <citation type="journal article" date="2013" name="Nature">
        <title>Insights into bilaterian evolution from three spiralian genomes.</title>
        <authorList>
            <person name="Simakov O."/>
            <person name="Marletaz F."/>
            <person name="Cho S.J."/>
            <person name="Edsinger-Gonzales E."/>
            <person name="Havlak P."/>
            <person name="Hellsten U."/>
            <person name="Kuo D.H."/>
            <person name="Larsson T."/>
            <person name="Lv J."/>
            <person name="Arendt D."/>
            <person name="Savage R."/>
            <person name="Osoegawa K."/>
            <person name="de Jong P."/>
            <person name="Grimwood J."/>
            <person name="Chapman J.A."/>
            <person name="Shapiro H."/>
            <person name="Aerts A."/>
            <person name="Otillar R.P."/>
            <person name="Terry A.Y."/>
            <person name="Boore J.L."/>
            <person name="Grigoriev I.V."/>
            <person name="Lindberg D.R."/>
            <person name="Seaver E.C."/>
            <person name="Weisblat D.A."/>
            <person name="Putnam N.H."/>
            <person name="Rokhsar D.S."/>
        </authorList>
    </citation>
    <scope>NUCLEOTIDE SEQUENCE</scope>
    <source>
        <strain evidence="11 13">I ESC-2004</strain>
    </source>
</reference>
<dbReference type="Gene3D" id="1.20.1510.10">
    <property type="entry name" value="Cation efflux protein transmembrane domain"/>
    <property type="match status" value="1"/>
</dbReference>
<dbReference type="Proteomes" id="UP000014760">
    <property type="component" value="Unassembled WGS sequence"/>
</dbReference>
<dbReference type="Pfam" id="PF16916">
    <property type="entry name" value="ZT_dimer"/>
    <property type="match status" value="1"/>
</dbReference>
<dbReference type="EMBL" id="AMQN01001278">
    <property type="status" value="NOT_ANNOTATED_CDS"/>
    <property type="molecule type" value="Genomic_DNA"/>
</dbReference>
<feature type="transmembrane region" description="Helical" evidence="8">
    <location>
        <begin position="199"/>
        <end position="220"/>
    </location>
</feature>
<feature type="transmembrane region" description="Helical" evidence="8">
    <location>
        <begin position="263"/>
        <end position="281"/>
    </location>
</feature>
<keyword evidence="13" id="KW-1185">Reference proteome</keyword>
<dbReference type="InterPro" id="IPR027470">
    <property type="entry name" value="Cation_efflux_CTD"/>
</dbReference>
<dbReference type="GO" id="GO:0016020">
    <property type="term" value="C:membrane"/>
    <property type="evidence" value="ECO:0007669"/>
    <property type="project" value="InterPro"/>
</dbReference>
<keyword evidence="7 8" id="KW-0472">Membrane</keyword>
<dbReference type="Gene3D" id="3.30.70.1350">
    <property type="entry name" value="Cation efflux protein, cytoplasmic domain"/>
    <property type="match status" value="1"/>
</dbReference>
<feature type="transmembrane region" description="Helical" evidence="8">
    <location>
        <begin position="64"/>
        <end position="83"/>
    </location>
</feature>
<dbReference type="InterPro" id="IPR027469">
    <property type="entry name" value="Cation_efflux_TMD_sf"/>
</dbReference>
<dbReference type="PANTHER" id="PTHR43840">
    <property type="entry name" value="MITOCHONDRIAL METAL TRANSPORTER 1-RELATED"/>
    <property type="match status" value="1"/>
</dbReference>
<dbReference type="Pfam" id="PF01545">
    <property type="entry name" value="Cation_efflux"/>
    <property type="match status" value="1"/>
</dbReference>
<name>R7UHY9_CAPTE</name>
<evidence type="ECO:0000256" key="5">
    <source>
        <dbReference type="ARBA" id="ARBA00022989"/>
    </source>
</evidence>
<dbReference type="AlphaFoldDB" id="R7UHY9"/>
<sequence>MSLNVFSSKKRGKQAGDNQLPRSIRRFYKMQDEIIVAFEDMQLEVDDAMENTEIVAHNRHLAAILSRVSFVVNLILLVIKSIAGAMTGSLAIISAVVDSAVDLVSGALMWWSNRAMKTRDIYQYPQGRTKLEPIAIVVLSVIMASASIQMIREAVEQLVSFAMFDVKGPPPFNESGVLCATLDQMKVIVNEGTGKGPEFTVTAICICVITVVAKLILFLLCRRIDNASVQALAQDHRNDVLSNTVALSCGLLGAMVWKYADPLGAVFISIYIIVSWFMTGWEQIKMLTGHTARPDFLKKITWIALNHHPKVQLIDTVRAFHFGNNFLVEVDIVLPENMSLKESHDIGESLQLKIERLPEVERSFVHLDYECDHHPWSEHKQV</sequence>
<evidence type="ECO:0000313" key="11">
    <source>
        <dbReference type="EMBL" id="ELU06159.1"/>
    </source>
</evidence>
<protein>
    <submittedName>
        <fullName evidence="11 12">Uncharacterized protein</fullName>
    </submittedName>
</protein>
<dbReference type="OMA" id="CWALRNQ"/>
<feature type="domain" description="Cation efflux protein cytoplasmic" evidence="10">
    <location>
        <begin position="294"/>
        <end position="368"/>
    </location>
</feature>
<dbReference type="InterPro" id="IPR050291">
    <property type="entry name" value="CDF_Transporter"/>
</dbReference>
<evidence type="ECO:0000313" key="12">
    <source>
        <dbReference type="EnsemblMetazoa" id="CapteP181595"/>
    </source>
</evidence>
<keyword evidence="6" id="KW-0406">Ion transport</keyword>
<dbReference type="SUPFAM" id="SSF161111">
    <property type="entry name" value="Cation efflux protein transmembrane domain-like"/>
    <property type="match status" value="1"/>
</dbReference>
<evidence type="ECO:0000256" key="7">
    <source>
        <dbReference type="ARBA" id="ARBA00023136"/>
    </source>
</evidence>
<dbReference type="NCBIfam" id="TIGR01297">
    <property type="entry name" value="CDF"/>
    <property type="match status" value="1"/>
</dbReference>
<evidence type="ECO:0000256" key="8">
    <source>
        <dbReference type="SAM" id="Phobius"/>
    </source>
</evidence>
<dbReference type="GO" id="GO:0008324">
    <property type="term" value="F:monoatomic cation transmembrane transporter activity"/>
    <property type="evidence" value="ECO:0007669"/>
    <property type="project" value="InterPro"/>
</dbReference>
<evidence type="ECO:0000259" key="9">
    <source>
        <dbReference type="Pfam" id="PF01545"/>
    </source>
</evidence>
<evidence type="ECO:0000256" key="3">
    <source>
        <dbReference type="ARBA" id="ARBA00022448"/>
    </source>
</evidence>
<evidence type="ECO:0000256" key="6">
    <source>
        <dbReference type="ARBA" id="ARBA00023065"/>
    </source>
</evidence>
<evidence type="ECO:0000256" key="1">
    <source>
        <dbReference type="ARBA" id="ARBA00004127"/>
    </source>
</evidence>
<reference evidence="12" key="3">
    <citation type="submission" date="2015-06" db="UniProtKB">
        <authorList>
            <consortium name="EnsemblMetazoa"/>
        </authorList>
    </citation>
    <scope>IDENTIFICATION</scope>
</reference>
<evidence type="ECO:0000259" key="10">
    <source>
        <dbReference type="Pfam" id="PF16916"/>
    </source>
</evidence>
<feature type="transmembrane region" description="Helical" evidence="8">
    <location>
        <begin position="89"/>
        <end position="111"/>
    </location>
</feature>
<dbReference type="SUPFAM" id="SSF160240">
    <property type="entry name" value="Cation efflux protein cytoplasmic domain-like"/>
    <property type="match status" value="1"/>
</dbReference>
<feature type="transmembrane region" description="Helical" evidence="8">
    <location>
        <begin position="131"/>
        <end position="151"/>
    </location>
</feature>
<dbReference type="EnsemblMetazoa" id="CapteT181595">
    <property type="protein sequence ID" value="CapteP181595"/>
    <property type="gene ID" value="CapteG181595"/>
</dbReference>
<proteinExistence type="inferred from homology"/>
<feature type="domain" description="Cation efflux protein transmembrane" evidence="9">
    <location>
        <begin position="67"/>
        <end position="287"/>
    </location>
</feature>
<dbReference type="OrthoDB" id="78296at2759"/>
<evidence type="ECO:0000313" key="13">
    <source>
        <dbReference type="Proteomes" id="UP000014760"/>
    </source>
</evidence>
<dbReference type="EMBL" id="KB300949">
    <property type="protein sequence ID" value="ELU06159.1"/>
    <property type="molecule type" value="Genomic_DNA"/>
</dbReference>
<reference evidence="13" key="1">
    <citation type="submission" date="2012-12" db="EMBL/GenBank/DDBJ databases">
        <authorList>
            <person name="Hellsten U."/>
            <person name="Grimwood J."/>
            <person name="Chapman J.A."/>
            <person name="Shapiro H."/>
            <person name="Aerts A."/>
            <person name="Otillar R.P."/>
            <person name="Terry A.Y."/>
            <person name="Boore J.L."/>
            <person name="Simakov O."/>
            <person name="Marletaz F."/>
            <person name="Cho S.-J."/>
            <person name="Edsinger-Gonzales E."/>
            <person name="Havlak P."/>
            <person name="Kuo D.-H."/>
            <person name="Larsson T."/>
            <person name="Lv J."/>
            <person name="Arendt D."/>
            <person name="Savage R."/>
            <person name="Osoegawa K."/>
            <person name="de Jong P."/>
            <person name="Lindberg D.R."/>
            <person name="Seaver E.C."/>
            <person name="Weisblat D.A."/>
            <person name="Putnam N.H."/>
            <person name="Grigoriev I.V."/>
            <person name="Rokhsar D.S."/>
        </authorList>
    </citation>
    <scope>NUCLEOTIDE SEQUENCE</scope>
    <source>
        <strain evidence="13">I ESC-2004</strain>
    </source>
</reference>
<keyword evidence="5 8" id="KW-1133">Transmembrane helix</keyword>
<dbReference type="InterPro" id="IPR002524">
    <property type="entry name" value="Cation_efflux"/>
</dbReference>
<keyword evidence="3" id="KW-0813">Transport</keyword>
<dbReference type="FunFam" id="3.30.70.1350:FF:000001">
    <property type="entry name" value="Metal tolerance protein 11"/>
    <property type="match status" value="1"/>
</dbReference>
<evidence type="ECO:0000256" key="2">
    <source>
        <dbReference type="ARBA" id="ARBA00008873"/>
    </source>
</evidence>
<dbReference type="GO" id="GO:0012505">
    <property type="term" value="C:endomembrane system"/>
    <property type="evidence" value="ECO:0007669"/>
    <property type="project" value="UniProtKB-SubCell"/>
</dbReference>
<evidence type="ECO:0000256" key="4">
    <source>
        <dbReference type="ARBA" id="ARBA00022692"/>
    </source>
</evidence>
<dbReference type="InterPro" id="IPR058533">
    <property type="entry name" value="Cation_efflux_TM"/>
</dbReference>
<organism evidence="11">
    <name type="scientific">Capitella teleta</name>
    <name type="common">Polychaete worm</name>
    <dbReference type="NCBI Taxonomy" id="283909"/>
    <lineage>
        <taxon>Eukaryota</taxon>
        <taxon>Metazoa</taxon>
        <taxon>Spiralia</taxon>
        <taxon>Lophotrochozoa</taxon>
        <taxon>Annelida</taxon>
        <taxon>Polychaeta</taxon>
        <taxon>Sedentaria</taxon>
        <taxon>Scolecida</taxon>
        <taxon>Capitellidae</taxon>
        <taxon>Capitella</taxon>
    </lineage>
</organism>
<comment type="subcellular location">
    <subcellularLocation>
        <location evidence="1">Endomembrane system</location>
        <topology evidence="1">Multi-pass membrane protein</topology>
    </subcellularLocation>
</comment>
<dbReference type="InterPro" id="IPR036837">
    <property type="entry name" value="Cation_efflux_CTD_sf"/>
</dbReference>
<gene>
    <name evidence="11" type="ORF">CAPTEDRAFT_181595</name>
</gene>
<comment type="similarity">
    <text evidence="2">Belongs to the cation diffusion facilitator (CDF) transporter (TC 2.A.4) family. SLC30A subfamily.</text>
</comment>
<dbReference type="HOGENOM" id="CLU_013430_2_3_1"/>
<keyword evidence="4 8" id="KW-0812">Transmembrane</keyword>
<accession>R7UHY9</accession>
<feature type="transmembrane region" description="Helical" evidence="8">
    <location>
        <begin position="240"/>
        <end position="257"/>
    </location>
</feature>
<dbReference type="PANTHER" id="PTHR43840:SF13">
    <property type="entry name" value="CATION EFFLUX PROTEIN CYTOPLASMIC DOMAIN-CONTAINING PROTEIN"/>
    <property type="match status" value="1"/>
</dbReference>
<dbReference type="STRING" id="283909.R7UHY9"/>